<dbReference type="InterPro" id="IPR050114">
    <property type="entry name" value="UPF0173_UPF0282_UlaG_hydrolase"/>
</dbReference>
<gene>
    <name evidence="1" type="ORF">A3B21_04765</name>
</gene>
<dbReference type="STRING" id="1802401.A3B21_04765"/>
<dbReference type="EMBL" id="MGEJ01000001">
    <property type="protein sequence ID" value="OGL82002.1"/>
    <property type="molecule type" value="Genomic_DNA"/>
</dbReference>
<proteinExistence type="predicted"/>
<dbReference type="Gene3D" id="3.60.15.10">
    <property type="entry name" value="Ribonuclease Z/Hydroxyacylglutathione hydrolase-like"/>
    <property type="match status" value="1"/>
</dbReference>
<evidence type="ECO:0000313" key="1">
    <source>
        <dbReference type="EMBL" id="OGL82002.1"/>
    </source>
</evidence>
<dbReference type="AlphaFoldDB" id="A0A1F7UUN7"/>
<dbReference type="InterPro" id="IPR036866">
    <property type="entry name" value="RibonucZ/Hydroxyglut_hydro"/>
</dbReference>
<evidence type="ECO:0000313" key="2">
    <source>
        <dbReference type="Proteomes" id="UP000176897"/>
    </source>
</evidence>
<reference evidence="1 2" key="1">
    <citation type="journal article" date="2016" name="Nat. Commun.">
        <title>Thousands of microbial genomes shed light on interconnected biogeochemical processes in an aquifer system.</title>
        <authorList>
            <person name="Anantharaman K."/>
            <person name="Brown C.T."/>
            <person name="Hug L.A."/>
            <person name="Sharon I."/>
            <person name="Castelle C.J."/>
            <person name="Probst A.J."/>
            <person name="Thomas B.C."/>
            <person name="Singh A."/>
            <person name="Wilkins M.J."/>
            <person name="Karaoz U."/>
            <person name="Brodie E.L."/>
            <person name="Williams K.H."/>
            <person name="Hubbard S.S."/>
            <person name="Banfield J.F."/>
        </authorList>
    </citation>
    <scope>NUCLEOTIDE SEQUENCE [LARGE SCALE GENOMIC DNA]</scope>
</reference>
<dbReference type="SUPFAM" id="SSF56281">
    <property type="entry name" value="Metallo-hydrolase/oxidoreductase"/>
    <property type="match status" value="1"/>
</dbReference>
<sequence length="229" mass="25596">MRITKYGHSCLYIEEGEARILIDPGNYVFKDSLVKPEDLPECNVLLLTHEHPDHTYPEALKIILKNKHSENGAIAPISELVILTNTAVRKVLEQNGITGSAVLGRGEERIVHGVTIRGIACDHGHIADHIPHCENVGFFIGERLLHPGDCVAPSEEVHAEILAVPVVAPWMAVREGLEFVKKLKPKFAIPIHDAILRWPEMPWYMIFQTGLKDTGIEFVPLKIGEAREF</sequence>
<accession>A0A1F7UUN7</accession>
<protein>
    <recommendedName>
        <fullName evidence="3">Metallo-beta-lactamase domain-containing protein</fullName>
    </recommendedName>
</protein>
<dbReference type="Pfam" id="PF13483">
    <property type="entry name" value="Lactamase_B_3"/>
    <property type="match status" value="1"/>
</dbReference>
<name>A0A1F7UUN7_9BACT</name>
<dbReference type="PANTHER" id="PTHR43546:SF3">
    <property type="entry name" value="UPF0173 METAL-DEPENDENT HYDROLASE MJ1163"/>
    <property type="match status" value="1"/>
</dbReference>
<organism evidence="1 2">
    <name type="scientific">Candidatus Uhrbacteria bacterium RIFCSPLOWO2_01_FULL_47_24</name>
    <dbReference type="NCBI Taxonomy" id="1802401"/>
    <lineage>
        <taxon>Bacteria</taxon>
        <taxon>Candidatus Uhriibacteriota</taxon>
    </lineage>
</organism>
<dbReference type="PANTHER" id="PTHR43546">
    <property type="entry name" value="UPF0173 METAL-DEPENDENT HYDROLASE MJ1163-RELATED"/>
    <property type="match status" value="1"/>
</dbReference>
<evidence type="ECO:0008006" key="3">
    <source>
        <dbReference type="Google" id="ProtNLM"/>
    </source>
</evidence>
<dbReference type="Proteomes" id="UP000176897">
    <property type="component" value="Unassembled WGS sequence"/>
</dbReference>
<comment type="caution">
    <text evidence="1">The sequence shown here is derived from an EMBL/GenBank/DDBJ whole genome shotgun (WGS) entry which is preliminary data.</text>
</comment>